<sequence length="211" mass="24657">MNYDKIILELLSRVQELEEQMEIVNDKLLKLKTLNNNGEDIDQGDTQGDITRTKAREEAMKIIRTKFPEYIVEKASFPEYIVEKASRNEGSGIKIIKPGIEEERVIIIKFFYSKTYDKNSDGIEHAWHTVNLDDIIGSFIDFVMFSVVDKNGNSNFLIYKPSELGLYSEKYRSKPSEQLHLYFYIENDKAFEIRENKVDVSDHLNNWSVLE</sequence>
<dbReference type="AlphaFoldDB" id="A0A2K9E5B1"/>
<evidence type="ECO:0000313" key="3">
    <source>
        <dbReference type="Proteomes" id="UP000233534"/>
    </source>
</evidence>
<dbReference type="EMBL" id="CP025197">
    <property type="protein sequence ID" value="AUG58579.1"/>
    <property type="molecule type" value="Genomic_DNA"/>
</dbReference>
<dbReference type="RefSeq" id="WP_101303125.1">
    <property type="nucleotide sequence ID" value="NZ_CP025197.1"/>
</dbReference>
<evidence type="ECO:0000256" key="1">
    <source>
        <dbReference type="SAM" id="Coils"/>
    </source>
</evidence>
<dbReference type="KEGG" id="hsc:HVS_13570"/>
<dbReference type="Proteomes" id="UP000233534">
    <property type="component" value="Chromosome"/>
</dbReference>
<reference evidence="2 3" key="1">
    <citation type="submission" date="2017-12" db="EMBL/GenBank/DDBJ databases">
        <title>Complete genome sequence of Herbivorax saccincola GGR1, a novel Cellulosome-producing hydrolytic bacterium in a thermophilic biogas plant, established by Illumina and Nanopore MinION sequencing.</title>
        <authorList>
            <person name="Pechtl A."/>
            <person name="Ruckert C."/>
            <person name="Koeck D.E."/>
            <person name="Maus I."/>
            <person name="Winkler A."/>
            <person name="Kalinowski J."/>
            <person name="Puhler A."/>
            <person name="Schwarz W.W."/>
            <person name="Zverlov V.V."/>
            <person name="Schluter A."/>
            <person name="Liebl W."/>
        </authorList>
    </citation>
    <scope>NUCLEOTIDE SEQUENCE [LARGE SCALE GENOMIC DNA]</scope>
    <source>
        <strain evidence="3">SR1</strain>
    </source>
</reference>
<proteinExistence type="predicted"/>
<evidence type="ECO:0000313" key="2">
    <source>
        <dbReference type="EMBL" id="AUG58579.1"/>
    </source>
</evidence>
<keyword evidence="1" id="KW-0175">Coiled coil</keyword>
<organism evidence="2 3">
    <name type="scientific">Acetivibrio saccincola</name>
    <dbReference type="NCBI Taxonomy" id="1677857"/>
    <lineage>
        <taxon>Bacteria</taxon>
        <taxon>Bacillati</taxon>
        <taxon>Bacillota</taxon>
        <taxon>Clostridia</taxon>
        <taxon>Eubacteriales</taxon>
        <taxon>Oscillospiraceae</taxon>
        <taxon>Acetivibrio</taxon>
    </lineage>
</organism>
<gene>
    <name evidence="2" type="ORF">HVS_13570</name>
</gene>
<accession>A0A2K9E5B1</accession>
<name>A0A2K9E5B1_9FIRM</name>
<keyword evidence="3" id="KW-1185">Reference proteome</keyword>
<protein>
    <submittedName>
        <fullName evidence="2">Uncharacterized protein</fullName>
    </submittedName>
</protein>
<feature type="coiled-coil region" evidence="1">
    <location>
        <begin position="7"/>
        <end position="34"/>
    </location>
</feature>